<evidence type="ECO:0000256" key="6">
    <source>
        <dbReference type="ARBA" id="ARBA00022781"/>
    </source>
</evidence>
<organism evidence="11 12">
    <name type="scientific">Paramuricea clavata</name>
    <name type="common">Red gorgonian</name>
    <name type="synonym">Violescent sea-whip</name>
    <dbReference type="NCBI Taxonomy" id="317549"/>
    <lineage>
        <taxon>Eukaryota</taxon>
        <taxon>Metazoa</taxon>
        <taxon>Cnidaria</taxon>
        <taxon>Anthozoa</taxon>
        <taxon>Octocorallia</taxon>
        <taxon>Malacalcyonacea</taxon>
        <taxon>Plexauridae</taxon>
        <taxon>Paramuricea</taxon>
    </lineage>
</organism>
<dbReference type="AlphaFoldDB" id="A0A7D9JSW7"/>
<reference evidence="11" key="1">
    <citation type="submission" date="2020-04" db="EMBL/GenBank/DDBJ databases">
        <authorList>
            <person name="Alioto T."/>
            <person name="Alioto T."/>
            <person name="Gomez Garrido J."/>
        </authorList>
    </citation>
    <scope>NUCLEOTIDE SEQUENCE</scope>
    <source>
        <strain evidence="11">A484AB</strain>
    </source>
</reference>
<evidence type="ECO:0000313" key="12">
    <source>
        <dbReference type="Proteomes" id="UP001152795"/>
    </source>
</evidence>
<evidence type="ECO:0000256" key="5">
    <source>
        <dbReference type="ARBA" id="ARBA00022692"/>
    </source>
</evidence>
<dbReference type="GO" id="GO:0015252">
    <property type="term" value="F:proton channel activity"/>
    <property type="evidence" value="ECO:0007669"/>
    <property type="project" value="InterPro"/>
</dbReference>
<evidence type="ECO:0000256" key="2">
    <source>
        <dbReference type="ARBA" id="ARBA00006513"/>
    </source>
</evidence>
<evidence type="ECO:0000256" key="10">
    <source>
        <dbReference type="ARBA" id="ARBA00023303"/>
    </source>
</evidence>
<proteinExistence type="inferred from homology"/>
<evidence type="ECO:0000256" key="9">
    <source>
        <dbReference type="ARBA" id="ARBA00023136"/>
    </source>
</evidence>
<protein>
    <submittedName>
        <fullName evidence="11">Uncharacterized protein</fullName>
    </submittedName>
</protein>
<evidence type="ECO:0000256" key="3">
    <source>
        <dbReference type="ARBA" id="ARBA00022448"/>
    </source>
</evidence>
<evidence type="ECO:0000256" key="7">
    <source>
        <dbReference type="ARBA" id="ARBA00022989"/>
    </source>
</evidence>
<dbReference type="GO" id="GO:0005886">
    <property type="term" value="C:plasma membrane"/>
    <property type="evidence" value="ECO:0007669"/>
    <property type="project" value="UniProtKB-SubCell"/>
</dbReference>
<sequence length="538" mass="62008">MRSKDRGTKGKFSISYCSSCFYSLFQPFSPTNSRRDGNTLSLLYLICLTTIGVVLNISRWLQKDRFSKTNIVTHDHISGFLMTCILPSLIWMLYYTIKSPCKSTVEFLDASVYYQDPFISGVYFFGTGSIFLHVLQIAFYSEAKIEIISLLFTVFSALFTATQIVFLRKYSKASFQDDSMIRMALLHLLSTNVILFCHTLLSQSHHGARFHSIHENKSLPIGKVLNRLYPFLYPFLIEFPLSSLGAIYRLWSDLKELEPKPDDIYIDDELTEINTMDSVILEPGEKFLNPERNTRKPSSPMSPFQSPRIRKSMSNVIIQQSKFDIMRRCVGLGLLFGVILSVFFLAIVGVTAVHTSALTVRIFYFTNMLYLTFTCVSCWIILKGLLSQMYCWFDYGAVDVMLLFSLIAVLFHQGFTFTASIAQIYIAALPRYMLILSGLEIMQCMLQTSTVIRALRFRIGYKSSLVREASLFLMICNIIIWLQRSFLVPQTPFLSLVQSKFYGRSSWDVIFFLTYPFQVFFRFHSTVCLYNIWSVFNE</sequence>
<keyword evidence="4" id="KW-1003">Cell membrane</keyword>
<keyword evidence="10" id="KW-0407">Ion channel</keyword>
<dbReference type="Pfam" id="PF03189">
    <property type="entry name" value="Otopetrin"/>
    <property type="match status" value="2"/>
</dbReference>
<dbReference type="EMBL" id="CACRXK020020165">
    <property type="protein sequence ID" value="CAB4034492.1"/>
    <property type="molecule type" value="Genomic_DNA"/>
</dbReference>
<comment type="similarity">
    <text evidence="2">Belongs to the otopetrin family.</text>
</comment>
<evidence type="ECO:0000256" key="8">
    <source>
        <dbReference type="ARBA" id="ARBA00023065"/>
    </source>
</evidence>
<evidence type="ECO:0000256" key="1">
    <source>
        <dbReference type="ARBA" id="ARBA00004651"/>
    </source>
</evidence>
<dbReference type="PANTHER" id="PTHR21522">
    <property type="entry name" value="PROTON CHANNEL OTOP"/>
    <property type="match status" value="1"/>
</dbReference>
<dbReference type="Proteomes" id="UP001152795">
    <property type="component" value="Unassembled WGS sequence"/>
</dbReference>
<dbReference type="PANTHER" id="PTHR21522:SF32">
    <property type="entry name" value="OTOPETRIN-2"/>
    <property type="match status" value="1"/>
</dbReference>
<comment type="subcellular location">
    <subcellularLocation>
        <location evidence="1">Cell membrane</location>
        <topology evidence="1">Multi-pass membrane protein</topology>
    </subcellularLocation>
</comment>
<evidence type="ECO:0000256" key="4">
    <source>
        <dbReference type="ARBA" id="ARBA00022475"/>
    </source>
</evidence>
<keyword evidence="3" id="KW-0813">Transport</keyword>
<gene>
    <name evidence="11" type="ORF">PACLA_8A054711</name>
</gene>
<dbReference type="OrthoDB" id="6429739at2759"/>
<keyword evidence="6" id="KW-0375">Hydrogen ion transport</keyword>
<comment type="caution">
    <text evidence="11">The sequence shown here is derived from an EMBL/GenBank/DDBJ whole genome shotgun (WGS) entry which is preliminary data.</text>
</comment>
<dbReference type="InterPro" id="IPR004878">
    <property type="entry name" value="Otopetrin"/>
</dbReference>
<keyword evidence="8" id="KW-0406">Ion transport</keyword>
<keyword evidence="5" id="KW-0812">Transmembrane</keyword>
<keyword evidence="12" id="KW-1185">Reference proteome</keyword>
<keyword evidence="9" id="KW-0472">Membrane</keyword>
<accession>A0A7D9JSW7</accession>
<name>A0A7D9JSW7_PARCT</name>
<evidence type="ECO:0000313" key="11">
    <source>
        <dbReference type="EMBL" id="CAB4034492.1"/>
    </source>
</evidence>
<keyword evidence="7" id="KW-1133">Transmembrane helix</keyword>